<dbReference type="InParanoid" id="A0A3Q1FEV5"/>
<protein>
    <submittedName>
        <fullName evidence="1">Uncharacterized protein</fullName>
    </submittedName>
</protein>
<dbReference type="Ensembl" id="ENSAPOT00000008132.1">
    <property type="protein sequence ID" value="ENSAPOP00000005570.1"/>
    <property type="gene ID" value="ENSAPOG00000007282.1"/>
</dbReference>
<accession>A0A3Q1FEV5</accession>
<dbReference type="AlphaFoldDB" id="A0A3Q1FEV5"/>
<dbReference type="Proteomes" id="UP000257200">
    <property type="component" value="Unplaced"/>
</dbReference>
<evidence type="ECO:0000313" key="1">
    <source>
        <dbReference type="Ensembl" id="ENSAPOP00000005570.1"/>
    </source>
</evidence>
<reference evidence="1" key="1">
    <citation type="submission" date="2025-08" db="UniProtKB">
        <authorList>
            <consortium name="Ensembl"/>
        </authorList>
    </citation>
    <scope>IDENTIFICATION</scope>
</reference>
<proteinExistence type="predicted"/>
<keyword evidence="2" id="KW-1185">Reference proteome</keyword>
<evidence type="ECO:0000313" key="2">
    <source>
        <dbReference type="Proteomes" id="UP000257200"/>
    </source>
</evidence>
<reference evidence="1" key="2">
    <citation type="submission" date="2025-09" db="UniProtKB">
        <authorList>
            <consortium name="Ensembl"/>
        </authorList>
    </citation>
    <scope>IDENTIFICATION</scope>
</reference>
<name>A0A3Q1FEV5_9TELE</name>
<organism evidence="1 2">
    <name type="scientific">Acanthochromis polyacanthus</name>
    <name type="common">spiny chromis</name>
    <dbReference type="NCBI Taxonomy" id="80966"/>
    <lineage>
        <taxon>Eukaryota</taxon>
        <taxon>Metazoa</taxon>
        <taxon>Chordata</taxon>
        <taxon>Craniata</taxon>
        <taxon>Vertebrata</taxon>
        <taxon>Euteleostomi</taxon>
        <taxon>Actinopterygii</taxon>
        <taxon>Neopterygii</taxon>
        <taxon>Teleostei</taxon>
        <taxon>Neoteleostei</taxon>
        <taxon>Acanthomorphata</taxon>
        <taxon>Ovalentaria</taxon>
        <taxon>Pomacentridae</taxon>
        <taxon>Acanthochromis</taxon>
    </lineage>
</organism>
<sequence length="56" mass="6039">MSVETLAVTSVCLGLFRGSFSIVLVKLSCSALCFHQFITPSFCWSLMVIHATATSP</sequence>